<accession>A0A081K7X4</accession>
<proteinExistence type="predicted"/>
<dbReference type="AlphaFoldDB" id="A0A081K7X4"/>
<dbReference type="InterPro" id="IPR009270">
    <property type="entry name" value="DUF927"/>
</dbReference>
<dbReference type="Proteomes" id="UP000027997">
    <property type="component" value="Unassembled WGS sequence"/>
</dbReference>
<evidence type="ECO:0000259" key="1">
    <source>
        <dbReference type="Pfam" id="PF06048"/>
    </source>
</evidence>
<comment type="caution">
    <text evidence="2">The sequence shown here is derived from an EMBL/GenBank/DDBJ whole genome shotgun (WGS) entry which is preliminary data.</text>
</comment>
<evidence type="ECO:0000313" key="3">
    <source>
        <dbReference type="Proteomes" id="UP000027997"/>
    </source>
</evidence>
<feature type="domain" description="DUF927" evidence="1">
    <location>
        <begin position="29"/>
        <end position="300"/>
    </location>
</feature>
<dbReference type="STRING" id="305900.GV64_05395"/>
<organism evidence="2 3">
    <name type="scientific">Endozoicomonas elysicola</name>
    <dbReference type="NCBI Taxonomy" id="305900"/>
    <lineage>
        <taxon>Bacteria</taxon>
        <taxon>Pseudomonadati</taxon>
        <taxon>Pseudomonadota</taxon>
        <taxon>Gammaproteobacteria</taxon>
        <taxon>Oceanospirillales</taxon>
        <taxon>Endozoicomonadaceae</taxon>
        <taxon>Endozoicomonas</taxon>
    </lineage>
</organism>
<evidence type="ECO:0000313" key="2">
    <source>
        <dbReference type="EMBL" id="KEI70250.1"/>
    </source>
</evidence>
<name>A0A081K7X4_9GAMM</name>
<sequence>MGLKDSPKIKHLGHGYYIEAGYLYYQPEPKGKSDDEPAPIKISSEIEVIARTRDLDGRQHGRLLRFHDADHVEKTVPVACASLQTDGAEVRQYLADLGLEIMPYKAARDKLNQYIVMSNPDNTALCVDKLGWYSNFGTYILPGKTIGSSGKERIVYQPSILGVSSSVKEKGNLKEWQQLSALCSGNSRLLMAASTAFAAPLVELTGAESGGFNFVGGSSTGKTTSLYIAASVCGEPAYVNRWRATGNGLEAMAAAHNNALLILDELAQVSPREAGEIAYMLANGSGKARASITGGSRPVTRWSLIFLSAGEISLAQHMEEGGKKARAGQEVRMVDIPAESGSGMGMFEELHGVDTPAQFAEMIRDKTSGAYGSAIVQFLTHLTEHIAKDKMGLLDTIRDTVSAFIQQVVPKNADGQVRRVAARFGLIAAAGELASNAGITGWNEGEAMHGVTACFKAWLEQRGGIGSQEERVILEQVRHFFQSHGDSRFSEISSSGDDAYTIPVNRAGFRKKQNGETVYLVFSEVFKSEIAKGYTPKNVAKTCINADYLLPSSDGKSSTPMSLPGIKKRTRVYIFTSTVLGSE</sequence>
<dbReference type="RefSeq" id="WP_020581222.1">
    <property type="nucleotide sequence ID" value="NZ_JOJP01000001.1"/>
</dbReference>
<reference evidence="2 3" key="1">
    <citation type="submission" date="2014-06" db="EMBL/GenBank/DDBJ databases">
        <title>Whole Genome Sequences of Three Symbiotic Endozoicomonas Bacteria.</title>
        <authorList>
            <person name="Neave M.J."/>
            <person name="Apprill A."/>
            <person name="Voolstra C.R."/>
        </authorList>
    </citation>
    <scope>NUCLEOTIDE SEQUENCE [LARGE SCALE GENOMIC DNA]</scope>
    <source>
        <strain evidence="2 3">DSM 22380</strain>
    </source>
</reference>
<keyword evidence="3" id="KW-1185">Reference proteome</keyword>
<dbReference type="eggNOG" id="COG5519">
    <property type="taxonomic scope" value="Bacteria"/>
</dbReference>
<dbReference type="Pfam" id="PF06048">
    <property type="entry name" value="DUF927"/>
    <property type="match status" value="1"/>
</dbReference>
<dbReference type="EMBL" id="JOJP01000001">
    <property type="protein sequence ID" value="KEI70250.1"/>
    <property type="molecule type" value="Genomic_DNA"/>
</dbReference>
<gene>
    <name evidence="2" type="ORF">GV64_05395</name>
</gene>
<protein>
    <recommendedName>
        <fullName evidence="1">DUF927 domain-containing protein</fullName>
    </recommendedName>
</protein>